<evidence type="ECO:0000256" key="1">
    <source>
        <dbReference type="ARBA" id="ARBA00004651"/>
    </source>
</evidence>
<dbReference type="InterPro" id="IPR032694">
    <property type="entry name" value="CopC/D"/>
</dbReference>
<accession>A0A246JVN8</accession>
<keyword evidence="2" id="KW-1003">Cell membrane</keyword>
<dbReference type="RefSeq" id="WP_088440991.1">
    <property type="nucleotide sequence ID" value="NZ_BMMC01000006.1"/>
</dbReference>
<evidence type="ECO:0000256" key="3">
    <source>
        <dbReference type="ARBA" id="ARBA00022692"/>
    </source>
</evidence>
<comment type="caution">
    <text evidence="8">The sequence shown here is derived from an EMBL/GenBank/DDBJ whole genome shotgun (WGS) entry which is preliminary data.</text>
</comment>
<dbReference type="PANTHER" id="PTHR34820">
    <property type="entry name" value="INNER MEMBRANE PROTEIN YEBZ"/>
    <property type="match status" value="1"/>
</dbReference>
<keyword evidence="9" id="KW-1185">Reference proteome</keyword>
<dbReference type="AlphaFoldDB" id="A0A246JVN8"/>
<dbReference type="NCBIfam" id="NF033808">
    <property type="entry name" value="copper_CopD"/>
    <property type="match status" value="1"/>
</dbReference>
<reference evidence="8 9" key="1">
    <citation type="journal article" date="2010" name="Int. J. Syst. Evol. Microbiol.">
        <title>Sphingopyxis bauzanensis sp. nov., a psychrophilic bacterium isolated from soil.</title>
        <authorList>
            <person name="Zhang D.C."/>
            <person name="Liu H.C."/>
            <person name="Xin Y.H."/>
            <person name="Zhou Y.G."/>
            <person name="Schinner F."/>
            <person name="Margesin R."/>
        </authorList>
    </citation>
    <scope>NUCLEOTIDE SEQUENCE [LARGE SCALE GENOMIC DNA]</scope>
    <source>
        <strain evidence="8 9">DSM 22271</strain>
    </source>
</reference>
<feature type="transmembrane region" description="Helical" evidence="6">
    <location>
        <begin position="51"/>
        <end position="77"/>
    </location>
</feature>
<sequence length="308" mass="32119">MADLILISIRFALFANLMLIVGLAAFILYALDPAEREEGAMVTVVAWPQTWLCGGGLVLSFSGMVVLTADMQGVGIFSVDPAMFTQMIRDTDVGTAWLARMAALFIALAAARSVAARPAPSASMLAIAGSIALTTLVWSGHAGASEGTAGALHRINDALHMIAAAVWFGAIAAFLLLMRPRPEPGSERLDCAARSLDQFARVGTICVLIIVATGLVNSQMIVGVPNIGRSVATPYGQLLLAKLGLFALMLALAAANRWRLTPALKVGIDEANPGAAIRAIRKSLILEGLAAAAILALVAWLGTLEPVP</sequence>
<feature type="transmembrane region" description="Helical" evidence="6">
    <location>
        <begin position="284"/>
        <end position="302"/>
    </location>
</feature>
<feature type="transmembrane region" description="Helical" evidence="6">
    <location>
        <begin position="234"/>
        <end position="255"/>
    </location>
</feature>
<dbReference type="InterPro" id="IPR008457">
    <property type="entry name" value="Cu-R_CopD_dom"/>
</dbReference>
<dbReference type="Pfam" id="PF05425">
    <property type="entry name" value="CopD"/>
    <property type="match status" value="1"/>
</dbReference>
<name>A0A246JVN8_9SPHN</name>
<feature type="transmembrane region" description="Helical" evidence="6">
    <location>
        <begin position="199"/>
        <end position="222"/>
    </location>
</feature>
<evidence type="ECO:0000256" key="4">
    <source>
        <dbReference type="ARBA" id="ARBA00022989"/>
    </source>
</evidence>
<evidence type="ECO:0000256" key="5">
    <source>
        <dbReference type="ARBA" id="ARBA00023136"/>
    </source>
</evidence>
<evidence type="ECO:0000313" key="8">
    <source>
        <dbReference type="EMBL" id="OWQ97134.1"/>
    </source>
</evidence>
<feature type="transmembrane region" description="Helical" evidence="6">
    <location>
        <begin position="122"/>
        <end position="138"/>
    </location>
</feature>
<evidence type="ECO:0000256" key="2">
    <source>
        <dbReference type="ARBA" id="ARBA00022475"/>
    </source>
</evidence>
<dbReference type="InterPro" id="IPR047689">
    <property type="entry name" value="CopD"/>
</dbReference>
<keyword evidence="4 6" id="KW-1133">Transmembrane helix</keyword>
<protein>
    <submittedName>
        <fullName evidence="8">Copper resistance protein</fullName>
    </submittedName>
</protein>
<dbReference type="Proteomes" id="UP000197361">
    <property type="component" value="Unassembled WGS sequence"/>
</dbReference>
<proteinExistence type="predicted"/>
<dbReference type="EMBL" id="NISK01000002">
    <property type="protein sequence ID" value="OWQ97134.1"/>
    <property type="molecule type" value="Genomic_DNA"/>
</dbReference>
<dbReference type="GO" id="GO:0006825">
    <property type="term" value="P:copper ion transport"/>
    <property type="evidence" value="ECO:0007669"/>
    <property type="project" value="InterPro"/>
</dbReference>
<dbReference type="GO" id="GO:0005886">
    <property type="term" value="C:plasma membrane"/>
    <property type="evidence" value="ECO:0007669"/>
    <property type="project" value="UniProtKB-SubCell"/>
</dbReference>
<keyword evidence="5 6" id="KW-0472">Membrane</keyword>
<comment type="subcellular location">
    <subcellularLocation>
        <location evidence="1">Cell membrane</location>
        <topology evidence="1">Multi-pass membrane protein</topology>
    </subcellularLocation>
</comment>
<dbReference type="PANTHER" id="PTHR34820:SF4">
    <property type="entry name" value="INNER MEMBRANE PROTEIN YEBZ"/>
    <property type="match status" value="1"/>
</dbReference>
<feature type="transmembrane region" description="Helical" evidence="6">
    <location>
        <begin position="6"/>
        <end position="31"/>
    </location>
</feature>
<organism evidence="8 9">
    <name type="scientific">Sphingopyxis bauzanensis</name>
    <dbReference type="NCBI Taxonomy" id="651663"/>
    <lineage>
        <taxon>Bacteria</taxon>
        <taxon>Pseudomonadati</taxon>
        <taxon>Pseudomonadota</taxon>
        <taxon>Alphaproteobacteria</taxon>
        <taxon>Sphingomonadales</taxon>
        <taxon>Sphingomonadaceae</taxon>
        <taxon>Sphingopyxis</taxon>
    </lineage>
</organism>
<gene>
    <name evidence="8" type="ORF">CDQ92_08660</name>
</gene>
<evidence type="ECO:0000256" key="6">
    <source>
        <dbReference type="SAM" id="Phobius"/>
    </source>
</evidence>
<evidence type="ECO:0000313" key="9">
    <source>
        <dbReference type="Proteomes" id="UP000197361"/>
    </source>
</evidence>
<dbReference type="OrthoDB" id="6053803at2"/>
<keyword evidence="3 6" id="KW-0812">Transmembrane</keyword>
<feature type="domain" description="Copper resistance protein D" evidence="7">
    <location>
        <begin position="194"/>
        <end position="301"/>
    </location>
</feature>
<feature type="transmembrane region" description="Helical" evidence="6">
    <location>
        <begin position="97"/>
        <end position="115"/>
    </location>
</feature>
<feature type="transmembrane region" description="Helical" evidence="6">
    <location>
        <begin position="158"/>
        <end position="178"/>
    </location>
</feature>
<evidence type="ECO:0000259" key="7">
    <source>
        <dbReference type="Pfam" id="PF05425"/>
    </source>
</evidence>